<keyword evidence="2" id="KW-1185">Reference proteome</keyword>
<reference evidence="1 2" key="1">
    <citation type="submission" date="2024-04" db="EMBL/GenBank/DDBJ databases">
        <authorList>
            <person name="Fracassetti M."/>
        </authorList>
    </citation>
    <scope>NUCLEOTIDE SEQUENCE [LARGE SCALE GENOMIC DNA]</scope>
</reference>
<gene>
    <name evidence="1" type="ORF">LTRI10_LOCUS32814</name>
</gene>
<name>A0AAV2F1N6_9ROSI</name>
<dbReference type="AlphaFoldDB" id="A0AAV2F1N6"/>
<evidence type="ECO:0000313" key="1">
    <source>
        <dbReference type="EMBL" id="CAL1392146.1"/>
    </source>
</evidence>
<protein>
    <submittedName>
        <fullName evidence="1">Uncharacterized protein</fullName>
    </submittedName>
</protein>
<proteinExistence type="predicted"/>
<sequence length="110" mass="12800">MYLRRWKRGRRQLLVSPGRKEDDDWNSFFPQDFPSPALLSTDDNPTLAALSLTFSCLSSWELSAALLPTTLLGTEHFQQTPQANQRRRWQATMVARRWRPVLSDRRPAVD</sequence>
<evidence type="ECO:0000313" key="2">
    <source>
        <dbReference type="Proteomes" id="UP001497516"/>
    </source>
</evidence>
<organism evidence="1 2">
    <name type="scientific">Linum trigynum</name>
    <dbReference type="NCBI Taxonomy" id="586398"/>
    <lineage>
        <taxon>Eukaryota</taxon>
        <taxon>Viridiplantae</taxon>
        <taxon>Streptophyta</taxon>
        <taxon>Embryophyta</taxon>
        <taxon>Tracheophyta</taxon>
        <taxon>Spermatophyta</taxon>
        <taxon>Magnoliopsida</taxon>
        <taxon>eudicotyledons</taxon>
        <taxon>Gunneridae</taxon>
        <taxon>Pentapetalae</taxon>
        <taxon>rosids</taxon>
        <taxon>fabids</taxon>
        <taxon>Malpighiales</taxon>
        <taxon>Linaceae</taxon>
        <taxon>Linum</taxon>
    </lineage>
</organism>
<dbReference type="Proteomes" id="UP001497516">
    <property type="component" value="Chromosome 6"/>
</dbReference>
<dbReference type="EMBL" id="OZ034819">
    <property type="protein sequence ID" value="CAL1392146.1"/>
    <property type="molecule type" value="Genomic_DNA"/>
</dbReference>
<accession>A0AAV2F1N6</accession>